<dbReference type="GO" id="GO:0017061">
    <property type="term" value="F:S-methyl-5-thioadenosine phosphorylase activity"/>
    <property type="evidence" value="ECO:0007669"/>
    <property type="project" value="InterPro"/>
</dbReference>
<dbReference type="Pfam" id="PF01048">
    <property type="entry name" value="PNP_UDP_1"/>
    <property type="match status" value="1"/>
</dbReference>
<keyword evidence="6" id="KW-1185">Reference proteome</keyword>
<evidence type="ECO:0000313" key="5">
    <source>
        <dbReference type="EMBL" id="CAD7704335.1"/>
    </source>
</evidence>
<dbReference type="InterPro" id="IPR010044">
    <property type="entry name" value="MTAP"/>
</dbReference>
<dbReference type="Gene3D" id="3.40.50.1580">
    <property type="entry name" value="Nucleoside phosphorylase domain"/>
    <property type="match status" value="1"/>
</dbReference>
<evidence type="ECO:0000256" key="3">
    <source>
        <dbReference type="ARBA" id="ARBA00022726"/>
    </source>
</evidence>
<dbReference type="EMBL" id="CAJHUC010002761">
    <property type="protein sequence ID" value="CAD7704335.1"/>
    <property type="molecule type" value="Genomic_DNA"/>
</dbReference>
<comment type="caution">
    <text evidence="5">The sequence shown here is derived from an EMBL/GenBank/DDBJ whole genome shotgun (WGS) entry which is preliminary data.</text>
</comment>
<dbReference type="InterPro" id="IPR035994">
    <property type="entry name" value="Nucleoside_phosphorylase_sf"/>
</dbReference>
<dbReference type="AlphaFoldDB" id="A0A8S1JHW4"/>
<dbReference type="InterPro" id="IPR000845">
    <property type="entry name" value="Nucleoside_phosphorylase_d"/>
</dbReference>
<evidence type="ECO:0000259" key="4">
    <source>
        <dbReference type="Pfam" id="PF01048"/>
    </source>
</evidence>
<dbReference type="PANTHER" id="PTHR42679:SF2">
    <property type="entry name" value="S-METHYL-5'-THIOADENOSINE PHOSPHORYLASE"/>
    <property type="match status" value="1"/>
</dbReference>
<feature type="non-terminal residue" evidence="5">
    <location>
        <position position="271"/>
    </location>
</feature>
<dbReference type="OrthoDB" id="431409at2759"/>
<feature type="domain" description="Nucleoside phosphorylase" evidence="4">
    <location>
        <begin position="8"/>
        <end position="256"/>
    </location>
</feature>
<dbReference type="GO" id="GO:0019509">
    <property type="term" value="P:L-methionine salvage from methylthioadenosine"/>
    <property type="evidence" value="ECO:0007669"/>
    <property type="project" value="TreeGrafter"/>
</dbReference>
<keyword evidence="3" id="KW-0660">Purine salvage</keyword>
<evidence type="ECO:0000313" key="6">
    <source>
        <dbReference type="Proteomes" id="UP000708148"/>
    </source>
</evidence>
<protein>
    <recommendedName>
        <fullName evidence="4">Nucleoside phosphorylase domain-containing protein</fullName>
    </recommendedName>
</protein>
<name>A0A8S1JHW4_9CHLO</name>
<evidence type="ECO:0000256" key="2">
    <source>
        <dbReference type="ARBA" id="ARBA00022679"/>
    </source>
</evidence>
<dbReference type="PANTHER" id="PTHR42679">
    <property type="entry name" value="S-METHYL-5'-THIOADENOSINE PHOSPHORYLASE"/>
    <property type="match status" value="1"/>
</dbReference>
<dbReference type="GO" id="GO:0006166">
    <property type="term" value="P:purine ribonucleoside salvage"/>
    <property type="evidence" value="ECO:0007669"/>
    <property type="project" value="UniProtKB-KW"/>
</dbReference>
<reference evidence="5" key="1">
    <citation type="submission" date="2020-12" db="EMBL/GenBank/DDBJ databases">
        <authorList>
            <person name="Iha C."/>
        </authorList>
    </citation>
    <scope>NUCLEOTIDE SEQUENCE</scope>
</reference>
<dbReference type="SUPFAM" id="SSF53167">
    <property type="entry name" value="Purine and uridine phosphorylases"/>
    <property type="match status" value="1"/>
</dbReference>
<evidence type="ECO:0000256" key="1">
    <source>
        <dbReference type="ARBA" id="ARBA00022676"/>
    </source>
</evidence>
<keyword evidence="2" id="KW-0808">Transferase</keyword>
<proteinExistence type="predicted"/>
<dbReference type="Proteomes" id="UP000708148">
    <property type="component" value="Unassembled WGS sequence"/>
</dbReference>
<sequence>MSEKDAVALILGSAFYSNLEALGAFELEHQVVETPFGDQGVWRVRVGASRDAYLIARHGVPHTLLPHQINWRAMASALSSLGVGALVTTSSVGVMDPSLPVQTPMLLADLLMPHNTLPDGTACTMFPEPTPRQGHLVIEDGIFSSALNTQIRDIATRADIPLFDDEVVFAYVGGPRTKTPAENRFFLQLGAQVNSMTVGPEVVLANELEIPCAGLVAGHKRSSGQQAPDVEGDDQITTSLDDAREVFGRLLVALIEQLSPVPFANQIYRFG</sequence>
<keyword evidence="1" id="KW-0328">Glycosyltransferase</keyword>
<dbReference type="GO" id="GO:0005829">
    <property type="term" value="C:cytosol"/>
    <property type="evidence" value="ECO:0007669"/>
    <property type="project" value="TreeGrafter"/>
</dbReference>
<gene>
    <name evidence="5" type="ORF">OSTQU699_LOCUS9690</name>
</gene>
<accession>A0A8S1JHW4</accession>
<organism evidence="5 6">
    <name type="scientific">Ostreobium quekettii</name>
    <dbReference type="NCBI Taxonomy" id="121088"/>
    <lineage>
        <taxon>Eukaryota</taxon>
        <taxon>Viridiplantae</taxon>
        <taxon>Chlorophyta</taxon>
        <taxon>core chlorophytes</taxon>
        <taxon>Ulvophyceae</taxon>
        <taxon>TCBD clade</taxon>
        <taxon>Bryopsidales</taxon>
        <taxon>Ostreobineae</taxon>
        <taxon>Ostreobiaceae</taxon>
        <taxon>Ostreobium</taxon>
    </lineage>
</organism>